<dbReference type="EMBL" id="BQNB010020584">
    <property type="protein sequence ID" value="GJT97494.1"/>
    <property type="molecule type" value="Genomic_DNA"/>
</dbReference>
<evidence type="ECO:0000313" key="2">
    <source>
        <dbReference type="EMBL" id="GJT97494.1"/>
    </source>
</evidence>
<comment type="caution">
    <text evidence="2">The sequence shown here is derived from an EMBL/GenBank/DDBJ whole genome shotgun (WGS) entry which is preliminary data.</text>
</comment>
<name>A0ABQ5IBH1_9ASTR</name>
<evidence type="ECO:0000256" key="1">
    <source>
        <dbReference type="SAM" id="MobiDB-lite"/>
    </source>
</evidence>
<reference evidence="2" key="1">
    <citation type="journal article" date="2022" name="Int. J. Mol. Sci.">
        <title>Draft Genome of Tanacetum Coccineum: Genomic Comparison of Closely Related Tanacetum-Family Plants.</title>
        <authorList>
            <person name="Yamashiro T."/>
            <person name="Shiraishi A."/>
            <person name="Nakayama K."/>
            <person name="Satake H."/>
        </authorList>
    </citation>
    <scope>NUCLEOTIDE SEQUENCE</scope>
</reference>
<dbReference type="Proteomes" id="UP001151760">
    <property type="component" value="Unassembled WGS sequence"/>
</dbReference>
<proteinExistence type="predicted"/>
<reference evidence="2" key="2">
    <citation type="submission" date="2022-01" db="EMBL/GenBank/DDBJ databases">
        <authorList>
            <person name="Yamashiro T."/>
            <person name="Shiraishi A."/>
            <person name="Satake H."/>
            <person name="Nakayama K."/>
        </authorList>
    </citation>
    <scope>NUCLEOTIDE SEQUENCE</scope>
</reference>
<keyword evidence="3" id="KW-1185">Reference proteome</keyword>
<organism evidence="2 3">
    <name type="scientific">Tanacetum coccineum</name>
    <dbReference type="NCBI Taxonomy" id="301880"/>
    <lineage>
        <taxon>Eukaryota</taxon>
        <taxon>Viridiplantae</taxon>
        <taxon>Streptophyta</taxon>
        <taxon>Embryophyta</taxon>
        <taxon>Tracheophyta</taxon>
        <taxon>Spermatophyta</taxon>
        <taxon>Magnoliopsida</taxon>
        <taxon>eudicotyledons</taxon>
        <taxon>Gunneridae</taxon>
        <taxon>Pentapetalae</taxon>
        <taxon>asterids</taxon>
        <taxon>campanulids</taxon>
        <taxon>Asterales</taxon>
        <taxon>Asteraceae</taxon>
        <taxon>Asteroideae</taxon>
        <taxon>Anthemideae</taxon>
        <taxon>Anthemidinae</taxon>
        <taxon>Tanacetum</taxon>
    </lineage>
</organism>
<feature type="region of interest" description="Disordered" evidence="1">
    <location>
        <begin position="176"/>
        <end position="213"/>
    </location>
</feature>
<gene>
    <name evidence="2" type="ORF">Tco_1093012</name>
</gene>
<feature type="compositionally biased region" description="Polar residues" evidence="1">
    <location>
        <begin position="191"/>
        <end position="208"/>
    </location>
</feature>
<evidence type="ECO:0000313" key="3">
    <source>
        <dbReference type="Proteomes" id="UP001151760"/>
    </source>
</evidence>
<accession>A0ABQ5IBH1</accession>
<sequence>MNDYLIIWKKSEGNDNAERNGIYLYKRITDLKEYCSYVVKSFREERNVGKSNIGDSDNTGGGGKIFGGVIKACGGIEWLNEVSAAIKKYPEIILSVIGLSRWFVEEDVRPTFLRSNNSEMGLLDFVKSYDPFKAKDMVISPSRDAIHIVDHTVVDELKSVVGKKKRRVVFNDGLPHVKKAKGSSSVASPERNPTTDGKTPDESGSMQDKNVRSHPASKRFVIITSSSPSAELLNTDLSASLKFASLVLYIRKEAEATAAGLAHEAGASFAPGQEV</sequence>
<protein>
    <submittedName>
        <fullName evidence="2">Uncharacterized protein</fullName>
    </submittedName>
</protein>